<dbReference type="Proteomes" id="UP000017836">
    <property type="component" value="Unassembled WGS sequence"/>
</dbReference>
<dbReference type="EMBL" id="KI392798">
    <property type="protein sequence ID" value="ERN10781.1"/>
    <property type="molecule type" value="Genomic_DNA"/>
</dbReference>
<feature type="transmembrane region" description="Helical" evidence="2">
    <location>
        <begin position="24"/>
        <end position="43"/>
    </location>
</feature>
<dbReference type="Gramene" id="ERN10781">
    <property type="protein sequence ID" value="ERN10781"/>
    <property type="gene ID" value="AMTR_s00027p00219680"/>
</dbReference>
<feature type="compositionally biased region" description="Polar residues" evidence="1">
    <location>
        <begin position="174"/>
        <end position="186"/>
    </location>
</feature>
<keyword evidence="2" id="KW-1133">Transmembrane helix</keyword>
<dbReference type="Pfam" id="PF10536">
    <property type="entry name" value="PMD"/>
    <property type="match status" value="1"/>
</dbReference>
<reference evidence="5" key="1">
    <citation type="journal article" date="2013" name="Science">
        <title>The Amborella genome and the evolution of flowering plants.</title>
        <authorList>
            <consortium name="Amborella Genome Project"/>
        </authorList>
    </citation>
    <scope>NUCLEOTIDE SEQUENCE [LARGE SCALE GENOMIC DNA]</scope>
</reference>
<dbReference type="AlphaFoldDB" id="W1PSV8"/>
<evidence type="ECO:0000256" key="2">
    <source>
        <dbReference type="SAM" id="Phobius"/>
    </source>
</evidence>
<keyword evidence="2" id="KW-0812">Transmembrane</keyword>
<evidence type="ECO:0000259" key="3">
    <source>
        <dbReference type="Pfam" id="PF10536"/>
    </source>
</evidence>
<name>W1PSV8_AMBTC</name>
<keyword evidence="5" id="KW-1185">Reference proteome</keyword>
<dbReference type="PANTHER" id="PTHR46033:SF1">
    <property type="entry name" value="PROTEIN MAIN-LIKE 2"/>
    <property type="match status" value="1"/>
</dbReference>
<dbReference type="InterPro" id="IPR044824">
    <property type="entry name" value="MAIN-like"/>
</dbReference>
<dbReference type="InterPro" id="IPR019557">
    <property type="entry name" value="AminoTfrase-like_pln_mobile"/>
</dbReference>
<evidence type="ECO:0000313" key="4">
    <source>
        <dbReference type="EMBL" id="ERN10781.1"/>
    </source>
</evidence>
<dbReference type="GO" id="GO:0010073">
    <property type="term" value="P:meristem maintenance"/>
    <property type="evidence" value="ECO:0007669"/>
    <property type="project" value="InterPro"/>
</dbReference>
<evidence type="ECO:0000256" key="1">
    <source>
        <dbReference type="SAM" id="MobiDB-lite"/>
    </source>
</evidence>
<gene>
    <name evidence="4" type="ORF">AMTR_s00027p00219680</name>
</gene>
<organism evidence="4 5">
    <name type="scientific">Amborella trichopoda</name>
    <dbReference type="NCBI Taxonomy" id="13333"/>
    <lineage>
        <taxon>Eukaryota</taxon>
        <taxon>Viridiplantae</taxon>
        <taxon>Streptophyta</taxon>
        <taxon>Embryophyta</taxon>
        <taxon>Tracheophyta</taxon>
        <taxon>Spermatophyta</taxon>
        <taxon>Magnoliopsida</taxon>
        <taxon>Amborellales</taxon>
        <taxon>Amborellaceae</taxon>
        <taxon>Amborella</taxon>
    </lineage>
</organism>
<proteinExistence type="predicted"/>
<dbReference type="HOGENOM" id="CLU_058703_0_0_1"/>
<dbReference type="PANTHER" id="PTHR46033">
    <property type="entry name" value="PROTEIN MAIN-LIKE 2"/>
    <property type="match status" value="1"/>
</dbReference>
<feature type="domain" description="Aminotransferase-like plant mobile" evidence="3">
    <location>
        <begin position="62"/>
        <end position="231"/>
    </location>
</feature>
<feature type="region of interest" description="Disordered" evidence="1">
    <location>
        <begin position="168"/>
        <end position="192"/>
    </location>
</feature>
<keyword evidence="2" id="KW-0472">Membrane</keyword>
<protein>
    <recommendedName>
        <fullName evidence="3">Aminotransferase-like plant mobile domain-containing protein</fullName>
    </recommendedName>
</protein>
<accession>W1PSV8</accession>
<sequence>MVEANFRELPPNATNVEVVRYTRAYLLFLTIVIIFADALVATCQQGTYNPLKILRKLADMHECWYYEHIIHMRPTPHSIYPNMPKAKIWEPPKNYYGNRYNLMPPIRQEFDNLHPNEVIWNPYFKPDKVISVDKHTTFQIAMCITTHIFDDIAEPYMSDRVCRQFGAKQGIPRNPSSVGRRSSKQGGQRDCRNVNSDKIYHWLSRHEHMMTDIESDTTNGLPSDEYKVWYNRVSHPIIHNVANPPIDILQPHNQEEEEVVPAHEPQYIMRHRGYEDQLFVPVDMEDIGARMEILQREVNDEVVQEEAGQDVVGESNRTAAEVLAPSTQPAVEEPRRHNMRKKQYQLNKRRPM</sequence>
<feature type="compositionally biased region" description="Basic residues" evidence="1">
    <location>
        <begin position="337"/>
        <end position="352"/>
    </location>
</feature>
<evidence type="ECO:0000313" key="5">
    <source>
        <dbReference type="Proteomes" id="UP000017836"/>
    </source>
</evidence>
<feature type="region of interest" description="Disordered" evidence="1">
    <location>
        <begin position="322"/>
        <end position="352"/>
    </location>
</feature>